<dbReference type="GO" id="GO:0042147">
    <property type="term" value="P:retrograde transport, endosome to Golgi"/>
    <property type="evidence" value="ECO:0007669"/>
    <property type="project" value="TreeGrafter"/>
</dbReference>
<dbReference type="PANTHER" id="PTHR10555:SF170">
    <property type="entry name" value="FI18122P1"/>
    <property type="match status" value="1"/>
</dbReference>
<dbReference type="PROSITE" id="PS50195">
    <property type="entry name" value="PX"/>
    <property type="match status" value="1"/>
</dbReference>
<evidence type="ECO:0000256" key="1">
    <source>
        <dbReference type="ARBA" id="ARBA00004287"/>
    </source>
</evidence>
<dbReference type="InterPro" id="IPR036871">
    <property type="entry name" value="PX_dom_sf"/>
</dbReference>
<dbReference type="GO" id="GO:0030904">
    <property type="term" value="C:retromer complex"/>
    <property type="evidence" value="ECO:0007669"/>
    <property type="project" value="UniProtKB-ARBA"/>
</dbReference>
<dbReference type="GO" id="GO:0005794">
    <property type="term" value="C:Golgi apparatus"/>
    <property type="evidence" value="ECO:0007669"/>
    <property type="project" value="UniProtKB-SubCell"/>
</dbReference>
<name>A0A9P6ASS7_9AGAM</name>
<dbReference type="Gene3D" id="3.30.1520.10">
    <property type="entry name" value="Phox-like domain"/>
    <property type="match status" value="1"/>
</dbReference>
<dbReference type="InterPro" id="IPR027267">
    <property type="entry name" value="AH/BAR_dom_sf"/>
</dbReference>
<accession>A0A9P6ASS7</accession>
<dbReference type="GO" id="GO:0005768">
    <property type="term" value="C:endosome"/>
    <property type="evidence" value="ECO:0007669"/>
    <property type="project" value="TreeGrafter"/>
</dbReference>
<dbReference type="AlphaFoldDB" id="A0A9P6ASS7"/>
<dbReference type="SMART" id="SM00312">
    <property type="entry name" value="PX"/>
    <property type="match status" value="1"/>
</dbReference>
<evidence type="ECO:0000256" key="2">
    <source>
        <dbReference type="ARBA" id="ARBA00004496"/>
    </source>
</evidence>
<dbReference type="SUPFAM" id="SSF64268">
    <property type="entry name" value="PX domain"/>
    <property type="match status" value="1"/>
</dbReference>
<keyword evidence="13" id="KW-1185">Reference proteome</keyword>
<dbReference type="GO" id="GO:0045053">
    <property type="term" value="P:protein retention in Golgi apparatus"/>
    <property type="evidence" value="ECO:0007669"/>
    <property type="project" value="TreeGrafter"/>
</dbReference>
<evidence type="ECO:0000313" key="13">
    <source>
        <dbReference type="Proteomes" id="UP000886523"/>
    </source>
</evidence>
<dbReference type="InterPro" id="IPR015404">
    <property type="entry name" value="Vps5_C"/>
</dbReference>
<evidence type="ECO:0000256" key="7">
    <source>
        <dbReference type="ARBA" id="ARBA00022553"/>
    </source>
</evidence>
<evidence type="ECO:0000259" key="11">
    <source>
        <dbReference type="PROSITE" id="PS50195"/>
    </source>
</evidence>
<dbReference type="Pfam" id="PF09325">
    <property type="entry name" value="Vps5"/>
    <property type="match status" value="1"/>
</dbReference>
<dbReference type="Gene3D" id="1.20.1270.60">
    <property type="entry name" value="Arfaptin homology (AH) domain/BAR domain"/>
    <property type="match status" value="1"/>
</dbReference>
<evidence type="ECO:0000256" key="6">
    <source>
        <dbReference type="ARBA" id="ARBA00022490"/>
    </source>
</evidence>
<keyword evidence="10" id="KW-0472">Membrane</keyword>
<dbReference type="CDD" id="cd06861">
    <property type="entry name" value="PX_Vps5p"/>
    <property type="match status" value="1"/>
</dbReference>
<dbReference type="PANTHER" id="PTHR10555">
    <property type="entry name" value="SORTING NEXIN"/>
    <property type="match status" value="1"/>
</dbReference>
<dbReference type="SUPFAM" id="SSF103657">
    <property type="entry name" value="BAR/IMD domain-like"/>
    <property type="match status" value="1"/>
</dbReference>
<evidence type="ECO:0000313" key="12">
    <source>
        <dbReference type="EMBL" id="KAF9511226.1"/>
    </source>
</evidence>
<evidence type="ECO:0000256" key="9">
    <source>
        <dbReference type="ARBA" id="ARBA00023034"/>
    </source>
</evidence>
<dbReference type="GO" id="GO:0035091">
    <property type="term" value="F:phosphatidylinositol binding"/>
    <property type="evidence" value="ECO:0007669"/>
    <property type="project" value="InterPro"/>
</dbReference>
<keyword evidence="8" id="KW-0653">Protein transport</keyword>
<feature type="domain" description="PX" evidence="11">
    <location>
        <begin position="1"/>
        <end position="117"/>
    </location>
</feature>
<proteinExistence type="inferred from homology"/>
<dbReference type="Proteomes" id="UP000886523">
    <property type="component" value="Unassembled WGS sequence"/>
</dbReference>
<dbReference type="FunFam" id="1.20.1270.60:FF:000022">
    <property type="entry name" value="Sorting nexin 3 protein"/>
    <property type="match status" value="1"/>
</dbReference>
<dbReference type="FunFam" id="3.30.1520.10:FF:000013">
    <property type="entry name" value="Putative Sorting nexin 3"/>
    <property type="match status" value="1"/>
</dbReference>
<keyword evidence="9" id="KW-0333">Golgi apparatus</keyword>
<dbReference type="GO" id="GO:0005829">
    <property type="term" value="C:cytosol"/>
    <property type="evidence" value="ECO:0007669"/>
    <property type="project" value="GOC"/>
</dbReference>
<keyword evidence="5" id="KW-0813">Transport</keyword>
<dbReference type="GO" id="GO:0015031">
    <property type="term" value="P:protein transport"/>
    <property type="evidence" value="ECO:0007669"/>
    <property type="project" value="UniProtKB-KW"/>
</dbReference>
<evidence type="ECO:0000256" key="5">
    <source>
        <dbReference type="ARBA" id="ARBA00022448"/>
    </source>
</evidence>
<comment type="similarity">
    <text evidence="4">Belongs to the sorting nexin family.</text>
</comment>
<dbReference type="OrthoDB" id="271164at2759"/>
<evidence type="ECO:0000256" key="10">
    <source>
        <dbReference type="ARBA" id="ARBA00023136"/>
    </source>
</evidence>
<comment type="caution">
    <text evidence="12">The sequence shown here is derived from an EMBL/GenBank/DDBJ whole genome shotgun (WGS) entry which is preliminary data.</text>
</comment>
<dbReference type="InterPro" id="IPR001683">
    <property type="entry name" value="PX_dom"/>
</dbReference>
<comment type="subcellular location">
    <subcellularLocation>
        <location evidence="2">Cytoplasm</location>
    </subcellularLocation>
    <subcellularLocation>
        <location evidence="3">Golgi apparatus</location>
    </subcellularLocation>
    <subcellularLocation>
        <location evidence="1">Membrane</location>
        <topology evidence="1">Peripheral membrane protein</topology>
        <orientation evidence="1">Cytoplasmic side</orientation>
    </subcellularLocation>
</comment>
<evidence type="ECO:0000256" key="3">
    <source>
        <dbReference type="ARBA" id="ARBA00004555"/>
    </source>
</evidence>
<evidence type="ECO:0000256" key="8">
    <source>
        <dbReference type="ARBA" id="ARBA00022927"/>
    </source>
</evidence>
<keyword evidence="6" id="KW-0963">Cytoplasm</keyword>
<keyword evidence="7" id="KW-0597">Phosphoprotein</keyword>
<protein>
    <recommendedName>
        <fullName evidence="11">PX domain-containing protein</fullName>
    </recommendedName>
</protein>
<dbReference type="EMBL" id="MU129003">
    <property type="protein sequence ID" value="KAF9511226.1"/>
    <property type="molecule type" value="Genomic_DNA"/>
</dbReference>
<evidence type="ECO:0000256" key="4">
    <source>
        <dbReference type="ARBA" id="ARBA00010883"/>
    </source>
</evidence>
<dbReference type="InterPro" id="IPR037868">
    <property type="entry name" value="PX_Vps5"/>
</dbReference>
<gene>
    <name evidence="12" type="ORF">BS47DRAFT_1299147</name>
</gene>
<sequence length="383" mass="43127">MFEIAVGDPQKVGDPISAHIVYTVSTKTSSSDFKKSAFSVLRRYSDFLWLHEALVSNNPGVVVPPLPEKVSFGRFEGSFVESRRLALNKCIQKIANHPRLCRDPDFKLFLESDSFALDIKHRKVDGSQGTGLMVTIGSSIAGPKFYETDEWFDKKKVYLDSLESQLKALVKSIEGVAKQRTEVITATMEFSEAIGALAASNLSRHLSNSLSVLAEAEKKAKEFQEIEAKDDTVTILGTVEEYIRLISSVRLTFSSRIKAFHAMKSSEAERNRVRMMHEKTLRQRGLDRQSMMPLHREIGAVEAKAQEARTEYEDVTKLIKSEVGRFESERIDDFKASLEAYLEGMITRQNEVGHFFLSDCSRLFMIAPGCRSFIRGRSINSSC</sequence>
<organism evidence="12 13">
    <name type="scientific">Hydnum rufescens UP504</name>
    <dbReference type="NCBI Taxonomy" id="1448309"/>
    <lineage>
        <taxon>Eukaryota</taxon>
        <taxon>Fungi</taxon>
        <taxon>Dikarya</taxon>
        <taxon>Basidiomycota</taxon>
        <taxon>Agaricomycotina</taxon>
        <taxon>Agaricomycetes</taxon>
        <taxon>Cantharellales</taxon>
        <taxon>Hydnaceae</taxon>
        <taxon>Hydnum</taxon>
    </lineage>
</organism>
<reference evidence="12" key="1">
    <citation type="journal article" date="2020" name="Nat. Commun.">
        <title>Large-scale genome sequencing of mycorrhizal fungi provides insights into the early evolution of symbiotic traits.</title>
        <authorList>
            <person name="Miyauchi S."/>
            <person name="Kiss E."/>
            <person name="Kuo A."/>
            <person name="Drula E."/>
            <person name="Kohler A."/>
            <person name="Sanchez-Garcia M."/>
            <person name="Morin E."/>
            <person name="Andreopoulos B."/>
            <person name="Barry K.W."/>
            <person name="Bonito G."/>
            <person name="Buee M."/>
            <person name="Carver A."/>
            <person name="Chen C."/>
            <person name="Cichocki N."/>
            <person name="Clum A."/>
            <person name="Culley D."/>
            <person name="Crous P.W."/>
            <person name="Fauchery L."/>
            <person name="Girlanda M."/>
            <person name="Hayes R.D."/>
            <person name="Keri Z."/>
            <person name="LaButti K."/>
            <person name="Lipzen A."/>
            <person name="Lombard V."/>
            <person name="Magnuson J."/>
            <person name="Maillard F."/>
            <person name="Murat C."/>
            <person name="Nolan M."/>
            <person name="Ohm R.A."/>
            <person name="Pangilinan J."/>
            <person name="Pereira M.F."/>
            <person name="Perotto S."/>
            <person name="Peter M."/>
            <person name="Pfister S."/>
            <person name="Riley R."/>
            <person name="Sitrit Y."/>
            <person name="Stielow J.B."/>
            <person name="Szollosi G."/>
            <person name="Zifcakova L."/>
            <person name="Stursova M."/>
            <person name="Spatafora J.W."/>
            <person name="Tedersoo L."/>
            <person name="Vaario L.M."/>
            <person name="Yamada A."/>
            <person name="Yan M."/>
            <person name="Wang P."/>
            <person name="Xu J."/>
            <person name="Bruns T."/>
            <person name="Baldrian P."/>
            <person name="Vilgalys R."/>
            <person name="Dunand C."/>
            <person name="Henrissat B."/>
            <person name="Grigoriev I.V."/>
            <person name="Hibbett D."/>
            <person name="Nagy L.G."/>
            <person name="Martin F.M."/>
        </authorList>
    </citation>
    <scope>NUCLEOTIDE SEQUENCE</scope>
    <source>
        <strain evidence="12">UP504</strain>
    </source>
</reference>
<dbReference type="Pfam" id="PF00787">
    <property type="entry name" value="PX"/>
    <property type="match status" value="1"/>
</dbReference>